<dbReference type="RefSeq" id="WP_169706115.1">
    <property type="nucleotide sequence ID" value="NZ_CP051651.1"/>
</dbReference>
<accession>A0A7Z2VAM6</accession>
<reference evidence="1 2" key="1">
    <citation type="submission" date="2020-04" db="EMBL/GenBank/DDBJ databases">
        <title>Genome-Wide Identification of 5-Methylcytosine Sites in Bacterial Genomes By High-Throughput Sequencing of MspJI Restriction Fragments.</title>
        <authorList>
            <person name="Wu V."/>
        </authorList>
    </citation>
    <scope>NUCLEOTIDE SEQUENCE [LARGE SCALE GENOMIC DNA]</scope>
    <source>
        <strain evidence="1 2">NEB122</strain>
    </source>
</reference>
<organism evidence="1 2">
    <name type="scientific">Xanthomonas campestris pv. badrii</name>
    <dbReference type="NCBI Taxonomy" id="149696"/>
    <lineage>
        <taxon>Bacteria</taxon>
        <taxon>Pseudomonadati</taxon>
        <taxon>Pseudomonadota</taxon>
        <taxon>Gammaproteobacteria</taxon>
        <taxon>Lysobacterales</taxon>
        <taxon>Lysobacteraceae</taxon>
        <taxon>Xanthomonas</taxon>
    </lineage>
</organism>
<evidence type="ECO:0000313" key="2">
    <source>
        <dbReference type="Proteomes" id="UP000503498"/>
    </source>
</evidence>
<reference evidence="1 2" key="2">
    <citation type="submission" date="2020-04" db="EMBL/GenBank/DDBJ databases">
        <authorList>
            <person name="Fomenkov A."/>
            <person name="Anton B.P."/>
            <person name="Roberts R.J."/>
        </authorList>
    </citation>
    <scope>NUCLEOTIDE SEQUENCE [LARGE SCALE GENOMIC DNA]</scope>
    <source>
        <strain evidence="1 2">NEB122</strain>
    </source>
</reference>
<dbReference type="AlphaFoldDB" id="A0A7Z2VAM6"/>
<evidence type="ECO:0000313" key="1">
    <source>
        <dbReference type="EMBL" id="QJD67852.1"/>
    </source>
</evidence>
<name>A0A7Z2VAM6_XANCA</name>
<protein>
    <submittedName>
        <fullName evidence="1">Uncharacterized protein</fullName>
    </submittedName>
</protein>
<sequence length="258" mass="28844">MLMPVVCTECADEMLSGVGLIPDGGILIETRVVPVQTVGLYRVACRRGHNIVMIADFQQFELLFESALEAFSDTYFRESVSSFAASLERYYEFAIRTLLIERSVSRDAIDVVWKSVSRQSERQLGMFIGLYTAARGYPPKILSSDKASFRNSVIHNGHFPSPNEAFEFGASVYELLLNGIKELRLDFYASMQEARNFTREKASEGVRPGEVPAQFAMSTTISLTNIGDPLPMLDAVNSVADRLRRHRYSDNPEPATHG</sequence>
<proteinExistence type="predicted"/>
<dbReference type="EMBL" id="CP051651">
    <property type="protein sequence ID" value="QJD67852.1"/>
    <property type="molecule type" value="Genomic_DNA"/>
</dbReference>
<gene>
    <name evidence="1" type="ORF">HG421_09105</name>
</gene>
<dbReference type="Proteomes" id="UP000503498">
    <property type="component" value="Chromosome"/>
</dbReference>